<dbReference type="Pfam" id="PF00072">
    <property type="entry name" value="Response_reg"/>
    <property type="match status" value="1"/>
</dbReference>
<dbReference type="FunFam" id="3.40.50.300:FF:000006">
    <property type="entry name" value="DNA-binding transcriptional regulator NtrC"/>
    <property type="match status" value="1"/>
</dbReference>
<dbReference type="RefSeq" id="WP_110997951.1">
    <property type="nucleotide sequence ID" value="NZ_QKTW01000009.1"/>
</dbReference>
<name>A0A2W2B0U3_9BACT</name>
<dbReference type="InterPro" id="IPR002197">
    <property type="entry name" value="HTH_Fis"/>
</dbReference>
<dbReference type="Gene3D" id="1.10.10.60">
    <property type="entry name" value="Homeodomain-like"/>
    <property type="match status" value="1"/>
</dbReference>
<evidence type="ECO:0000256" key="6">
    <source>
        <dbReference type="ARBA" id="ARBA00023163"/>
    </source>
</evidence>
<dbReference type="PROSITE" id="PS00688">
    <property type="entry name" value="SIGMA54_INTERACT_3"/>
    <property type="match status" value="1"/>
</dbReference>
<dbReference type="InterPro" id="IPR025662">
    <property type="entry name" value="Sigma_54_int_dom_ATP-bd_1"/>
</dbReference>
<accession>A0A2W2B0U3</accession>
<evidence type="ECO:0000256" key="5">
    <source>
        <dbReference type="ARBA" id="ARBA00023159"/>
    </source>
</evidence>
<dbReference type="GO" id="GO:0043565">
    <property type="term" value="F:sequence-specific DNA binding"/>
    <property type="evidence" value="ECO:0007669"/>
    <property type="project" value="InterPro"/>
</dbReference>
<dbReference type="InterPro" id="IPR025944">
    <property type="entry name" value="Sigma_54_int_dom_CS"/>
</dbReference>
<sequence length="445" mass="49736">MFSLLIIDDEEKHRKLLARLLTMEGYKVSEAGTAQQGLKLLAQQHTDIIICDVKLPDAFGVDLVAELKNKYPTTEIILLTAYGNIPDGVKAIKNGAFDYIVKGDDNDRIIPLLSRATEKASLQQRVASLEARLQKKYNFDSIIGESAEIKQAIALAGKVAPTDVAVLLTGETGTGKEVFAQSIHYNSKRSSEPFVALNCSALSKEIMESELFGHKAGAFTGAMKDKKGLIEEAKGGTLFLDEIGEMPQELQPKLLRFLENGTYYRVGETVERKADVRIITASNREFKEEIEAGHFRSDLYYRIAVFTILLPALRDRNKDIPMLAQYYLRIFAEKTNGHLKAISKEAIKALQQYAWPGNIRELKNVIERAVILADGDSLEINNLPYELQHCGDTESATSIYDLALIEKQHIRKVLQHTSGNKTEAARLMNIGLATLYRKIEEYSLK</sequence>
<dbReference type="AlphaFoldDB" id="A0A2W2B0U3"/>
<dbReference type="SUPFAM" id="SSF46689">
    <property type="entry name" value="Homeodomain-like"/>
    <property type="match status" value="1"/>
</dbReference>
<keyword evidence="5" id="KW-0010">Activator</keyword>
<dbReference type="OrthoDB" id="9767106at2"/>
<feature type="modified residue" description="4-aspartylphosphate" evidence="7">
    <location>
        <position position="52"/>
    </location>
</feature>
<dbReference type="Gene3D" id="3.40.50.2300">
    <property type="match status" value="1"/>
</dbReference>
<comment type="caution">
    <text evidence="10">The sequence shown here is derived from an EMBL/GenBank/DDBJ whole genome shotgun (WGS) entry which is preliminary data.</text>
</comment>
<dbReference type="SUPFAM" id="SSF52540">
    <property type="entry name" value="P-loop containing nucleoside triphosphate hydrolases"/>
    <property type="match status" value="1"/>
</dbReference>
<dbReference type="InterPro" id="IPR003593">
    <property type="entry name" value="AAA+_ATPase"/>
</dbReference>
<dbReference type="EMBL" id="QKTW01000009">
    <property type="protein sequence ID" value="PZF73854.1"/>
    <property type="molecule type" value="Genomic_DNA"/>
</dbReference>
<dbReference type="SMART" id="SM00448">
    <property type="entry name" value="REC"/>
    <property type="match status" value="1"/>
</dbReference>
<evidence type="ECO:0000259" key="8">
    <source>
        <dbReference type="PROSITE" id="PS50045"/>
    </source>
</evidence>
<dbReference type="Proteomes" id="UP000248745">
    <property type="component" value="Unassembled WGS sequence"/>
</dbReference>
<evidence type="ECO:0000256" key="4">
    <source>
        <dbReference type="ARBA" id="ARBA00023125"/>
    </source>
</evidence>
<dbReference type="CDD" id="cd00009">
    <property type="entry name" value="AAA"/>
    <property type="match status" value="1"/>
</dbReference>
<dbReference type="GO" id="GO:0005524">
    <property type="term" value="F:ATP binding"/>
    <property type="evidence" value="ECO:0007669"/>
    <property type="project" value="UniProtKB-KW"/>
</dbReference>
<dbReference type="Pfam" id="PF25601">
    <property type="entry name" value="AAA_lid_14"/>
    <property type="match status" value="1"/>
</dbReference>
<dbReference type="Gene3D" id="1.10.8.60">
    <property type="match status" value="1"/>
</dbReference>
<feature type="domain" description="Sigma-54 factor interaction" evidence="8">
    <location>
        <begin position="142"/>
        <end position="371"/>
    </location>
</feature>
<reference evidence="10 11" key="1">
    <citation type="submission" date="2018-06" db="EMBL/GenBank/DDBJ databases">
        <title>Mucibacter soli gen. nov., sp. nov., a new member of the family Chitinophagaceae producing mucin.</title>
        <authorList>
            <person name="Kim M.-K."/>
            <person name="Park S."/>
            <person name="Kim T.-S."/>
            <person name="Joung Y."/>
            <person name="Han J.-H."/>
            <person name="Kim S.B."/>
        </authorList>
    </citation>
    <scope>NUCLEOTIDE SEQUENCE [LARGE SCALE GENOMIC DNA]</scope>
    <source>
        <strain evidence="10 11">R1-15</strain>
    </source>
</reference>
<evidence type="ECO:0000256" key="2">
    <source>
        <dbReference type="ARBA" id="ARBA00022840"/>
    </source>
</evidence>
<evidence type="ECO:0000313" key="11">
    <source>
        <dbReference type="Proteomes" id="UP000248745"/>
    </source>
</evidence>
<keyword evidence="7" id="KW-0597">Phosphoprotein</keyword>
<protein>
    <submittedName>
        <fullName evidence="10">Sigma-54-dependent Fis family transcriptional regulator</fullName>
    </submittedName>
</protein>
<dbReference type="GO" id="GO:0000160">
    <property type="term" value="P:phosphorelay signal transduction system"/>
    <property type="evidence" value="ECO:0007669"/>
    <property type="project" value="InterPro"/>
</dbReference>
<keyword evidence="1" id="KW-0547">Nucleotide-binding</keyword>
<dbReference type="PROSITE" id="PS00675">
    <property type="entry name" value="SIGMA54_INTERACT_1"/>
    <property type="match status" value="1"/>
</dbReference>
<dbReference type="PANTHER" id="PTHR32071:SF121">
    <property type="entry name" value="SIGMA L-DEPENDENT TRANSCRIPTIONAL REGULATOR YQIR-RELATED"/>
    <property type="match status" value="1"/>
</dbReference>
<dbReference type="InterPro" id="IPR009057">
    <property type="entry name" value="Homeodomain-like_sf"/>
</dbReference>
<evidence type="ECO:0000259" key="9">
    <source>
        <dbReference type="PROSITE" id="PS50110"/>
    </source>
</evidence>
<dbReference type="PROSITE" id="PS50045">
    <property type="entry name" value="SIGMA54_INTERACT_4"/>
    <property type="match status" value="1"/>
</dbReference>
<keyword evidence="4" id="KW-0238">DNA-binding</keyword>
<dbReference type="GO" id="GO:0006355">
    <property type="term" value="P:regulation of DNA-templated transcription"/>
    <property type="evidence" value="ECO:0007669"/>
    <property type="project" value="InterPro"/>
</dbReference>
<dbReference type="InterPro" id="IPR027417">
    <property type="entry name" value="P-loop_NTPase"/>
</dbReference>
<evidence type="ECO:0000256" key="7">
    <source>
        <dbReference type="PROSITE-ProRule" id="PRU00169"/>
    </source>
</evidence>
<dbReference type="SMART" id="SM00382">
    <property type="entry name" value="AAA"/>
    <property type="match status" value="1"/>
</dbReference>
<evidence type="ECO:0000256" key="3">
    <source>
        <dbReference type="ARBA" id="ARBA00023015"/>
    </source>
</evidence>
<dbReference type="SUPFAM" id="SSF52172">
    <property type="entry name" value="CheY-like"/>
    <property type="match status" value="1"/>
</dbReference>
<dbReference type="FunFam" id="1.10.8.60:FF:000014">
    <property type="entry name" value="DNA-binding transcriptional regulator NtrC"/>
    <property type="match status" value="1"/>
</dbReference>
<keyword evidence="2" id="KW-0067">ATP-binding</keyword>
<keyword evidence="3" id="KW-0805">Transcription regulation</keyword>
<organism evidence="10 11">
    <name type="scientific">Taibaiella soli</name>
    <dbReference type="NCBI Taxonomy" id="1649169"/>
    <lineage>
        <taxon>Bacteria</taxon>
        <taxon>Pseudomonadati</taxon>
        <taxon>Bacteroidota</taxon>
        <taxon>Chitinophagia</taxon>
        <taxon>Chitinophagales</taxon>
        <taxon>Chitinophagaceae</taxon>
        <taxon>Taibaiella</taxon>
    </lineage>
</organism>
<evidence type="ECO:0000313" key="10">
    <source>
        <dbReference type="EMBL" id="PZF73854.1"/>
    </source>
</evidence>
<dbReference type="Gene3D" id="3.40.50.300">
    <property type="entry name" value="P-loop containing nucleotide triphosphate hydrolases"/>
    <property type="match status" value="1"/>
</dbReference>
<dbReference type="InterPro" id="IPR001789">
    <property type="entry name" value="Sig_transdc_resp-reg_receiver"/>
</dbReference>
<dbReference type="InterPro" id="IPR058031">
    <property type="entry name" value="AAA_lid_NorR"/>
</dbReference>
<gene>
    <name evidence="10" type="ORF">DN068_05800</name>
</gene>
<keyword evidence="11" id="KW-1185">Reference proteome</keyword>
<dbReference type="PRINTS" id="PR01590">
    <property type="entry name" value="HTHFIS"/>
</dbReference>
<dbReference type="InterPro" id="IPR011006">
    <property type="entry name" value="CheY-like_superfamily"/>
</dbReference>
<evidence type="ECO:0000256" key="1">
    <source>
        <dbReference type="ARBA" id="ARBA00022741"/>
    </source>
</evidence>
<dbReference type="PANTHER" id="PTHR32071">
    <property type="entry name" value="TRANSCRIPTIONAL REGULATORY PROTEIN"/>
    <property type="match status" value="1"/>
</dbReference>
<feature type="domain" description="Response regulatory" evidence="9">
    <location>
        <begin position="3"/>
        <end position="117"/>
    </location>
</feature>
<proteinExistence type="predicted"/>
<dbReference type="PROSITE" id="PS50110">
    <property type="entry name" value="RESPONSE_REGULATORY"/>
    <property type="match status" value="1"/>
</dbReference>
<dbReference type="InterPro" id="IPR002078">
    <property type="entry name" value="Sigma_54_int"/>
</dbReference>
<dbReference type="Pfam" id="PF00158">
    <property type="entry name" value="Sigma54_activat"/>
    <property type="match status" value="1"/>
</dbReference>
<dbReference type="Pfam" id="PF02954">
    <property type="entry name" value="HTH_8"/>
    <property type="match status" value="1"/>
</dbReference>
<keyword evidence="6" id="KW-0804">Transcription</keyword>